<evidence type="ECO:0000313" key="1">
    <source>
        <dbReference type="EMBL" id="SDN35920.1"/>
    </source>
</evidence>
<dbReference type="Proteomes" id="UP000242957">
    <property type="component" value="Unassembled WGS sequence"/>
</dbReference>
<sequence>MPATGKRVAGMTRSYMVFWTPANVGIPLLPQLAAATFGRMSLATISPNGLT</sequence>
<reference evidence="2" key="1">
    <citation type="submission" date="2016-10" db="EMBL/GenBank/DDBJ databases">
        <authorList>
            <person name="Varghese N."/>
            <person name="Submissions S."/>
        </authorList>
    </citation>
    <scope>NUCLEOTIDE SEQUENCE [LARGE SCALE GENOMIC DNA]</scope>
    <source>
        <strain evidence="2">JCM 21621</strain>
    </source>
</reference>
<keyword evidence="2" id="KW-1185">Reference proteome</keyword>
<name>A0A1H0AQZ4_9PSED</name>
<evidence type="ECO:0000313" key="2">
    <source>
        <dbReference type="Proteomes" id="UP000242957"/>
    </source>
</evidence>
<protein>
    <submittedName>
        <fullName evidence="1">Uncharacterized protein</fullName>
    </submittedName>
</protein>
<accession>A0A1H0AQZ4</accession>
<gene>
    <name evidence="1" type="ORF">SAMN05216193_102339</name>
</gene>
<proteinExistence type="predicted"/>
<dbReference type="AlphaFoldDB" id="A0A1H0AQZ4"/>
<organism evidence="1 2">
    <name type="scientific">Pseudomonas jinjuensis</name>
    <dbReference type="NCBI Taxonomy" id="198616"/>
    <lineage>
        <taxon>Bacteria</taxon>
        <taxon>Pseudomonadati</taxon>
        <taxon>Pseudomonadota</taxon>
        <taxon>Gammaproteobacteria</taxon>
        <taxon>Pseudomonadales</taxon>
        <taxon>Pseudomonadaceae</taxon>
        <taxon>Pseudomonas</taxon>
    </lineage>
</organism>
<dbReference type="EMBL" id="FNIJ01000002">
    <property type="protein sequence ID" value="SDN35920.1"/>
    <property type="molecule type" value="Genomic_DNA"/>
</dbReference>